<dbReference type="CDD" id="cd10538">
    <property type="entry name" value="SET_SETDB-like"/>
    <property type="match status" value="1"/>
</dbReference>
<dbReference type="OrthoDB" id="308383at2759"/>
<dbReference type="GO" id="GO:0005634">
    <property type="term" value="C:nucleus"/>
    <property type="evidence" value="ECO:0007669"/>
    <property type="project" value="InterPro"/>
</dbReference>
<dbReference type="Pfam" id="PF05033">
    <property type="entry name" value="Pre-SET"/>
    <property type="match status" value="1"/>
</dbReference>
<dbReference type="PROSITE" id="PS50280">
    <property type="entry name" value="SET"/>
    <property type="match status" value="1"/>
</dbReference>
<dbReference type="PANTHER" id="PTHR46450">
    <property type="entry name" value="INACTIVE HISTONE-LYSINE N-METHYLTRANSFERASE SUVR1-RELATED"/>
    <property type="match status" value="1"/>
</dbReference>
<dbReference type="EMBL" id="JACGCM010000674">
    <property type="protein sequence ID" value="KAF6168842.1"/>
    <property type="molecule type" value="Genomic_DNA"/>
</dbReference>
<dbReference type="InterPro" id="IPR025776">
    <property type="entry name" value="SUVR4/1/2"/>
</dbReference>
<sequence length="581" mass="65314">MVNIYSVAEAVEMAKRTETKFNTTIPATISILATPTPTTTAWTRHMGNNSGISVLENASIGVSDKDKEHESEAGTDLELANLQETTPSFEIASSPLGEVKISLSYNYTLERPDFQIPSVDALLKMAEDKYLKSNKIIDPNFSLKKLMNEVCSWFVDLGTCSIKGKQENCAQDQQDKFEQDNQKNSNEHNQENNVHDKQENYARITTNLDLSMKSYICDSGFGAKGTIEKVVPELPRLMASSDLDGLNCIILPLQKVLPLCDTKEENDPDSLRSPGLVVVPFDDERPLHDVNDISKGEESVQISVVNEVSSETYPPSFHYIPRNIVYQDAYVTFSLARVGDEDCCSSCFGDCLSSSIPCACARETGGEFAYTLEGLIKEKFLDECISMNRDPQQHRHVYCDVCPLERPKKEDLPEPCNGHLVFLTSEGKGWGLRTLEDLPKGTFVCEYVGEVLTNNELHERNRLSNGKTRHTYPVLLDADWGSEGVLKDEEALCLDATVYGNVARFINHRCFDSNMVEVPVEVETPDHHYYHLAFFTTRKVDALEELTWDYGIDFDDYKHPVKGFRCLCGSQYCRDSKRSKS</sequence>
<keyword evidence="6" id="KW-1185">Reference proteome</keyword>
<evidence type="ECO:0000256" key="1">
    <source>
        <dbReference type="ARBA" id="ARBA00004286"/>
    </source>
</evidence>
<evidence type="ECO:0000313" key="5">
    <source>
        <dbReference type="EMBL" id="KAF6168842.1"/>
    </source>
</evidence>
<feature type="region of interest" description="Disordered" evidence="3">
    <location>
        <begin position="171"/>
        <end position="197"/>
    </location>
</feature>
<dbReference type="SMART" id="SM00468">
    <property type="entry name" value="PreSET"/>
    <property type="match status" value="1"/>
</dbReference>
<dbReference type="AlphaFoldDB" id="A0A7J7NPG0"/>
<dbReference type="GO" id="GO:0042054">
    <property type="term" value="F:histone methyltransferase activity"/>
    <property type="evidence" value="ECO:0007669"/>
    <property type="project" value="InterPro"/>
</dbReference>
<dbReference type="Pfam" id="PF00856">
    <property type="entry name" value="SET"/>
    <property type="match status" value="1"/>
</dbReference>
<reference evidence="5 6" key="1">
    <citation type="journal article" date="2020" name="IScience">
        <title>Genome Sequencing of the Endangered Kingdonia uniflora (Circaeasteraceae, Ranunculales) Reveals Potential Mechanisms of Evolutionary Specialization.</title>
        <authorList>
            <person name="Sun Y."/>
            <person name="Deng T."/>
            <person name="Zhang A."/>
            <person name="Moore M.J."/>
            <person name="Landis J.B."/>
            <person name="Lin N."/>
            <person name="Zhang H."/>
            <person name="Zhang X."/>
            <person name="Huang J."/>
            <person name="Zhang X."/>
            <person name="Sun H."/>
            <person name="Wang H."/>
        </authorList>
    </citation>
    <scope>NUCLEOTIDE SEQUENCE [LARGE SCALE GENOMIC DNA]</scope>
    <source>
        <strain evidence="5">TB1705</strain>
        <tissue evidence="5">Leaf</tissue>
    </source>
</reference>
<dbReference type="Gene3D" id="2.170.270.10">
    <property type="entry name" value="SET domain"/>
    <property type="match status" value="1"/>
</dbReference>
<dbReference type="InterPro" id="IPR046341">
    <property type="entry name" value="SET_dom_sf"/>
</dbReference>
<dbReference type="PROSITE" id="PS51580">
    <property type="entry name" value="SAM_MT43_3"/>
    <property type="match status" value="1"/>
</dbReference>
<gene>
    <name evidence="5" type="ORF">GIB67_041726</name>
</gene>
<feature type="domain" description="SET" evidence="4">
    <location>
        <begin position="418"/>
        <end position="551"/>
    </location>
</feature>
<comment type="caution">
    <text evidence="5">The sequence shown here is derived from an EMBL/GenBank/DDBJ whole genome shotgun (WGS) entry which is preliminary data.</text>
</comment>
<accession>A0A7J7NPG0</accession>
<evidence type="ECO:0000256" key="2">
    <source>
        <dbReference type="ARBA" id="ARBA00022454"/>
    </source>
</evidence>
<proteinExistence type="predicted"/>
<dbReference type="InterPro" id="IPR001214">
    <property type="entry name" value="SET_dom"/>
</dbReference>
<evidence type="ECO:0000313" key="6">
    <source>
        <dbReference type="Proteomes" id="UP000541444"/>
    </source>
</evidence>
<protein>
    <recommendedName>
        <fullName evidence="4">SET domain-containing protein</fullName>
    </recommendedName>
</protein>
<organism evidence="5 6">
    <name type="scientific">Kingdonia uniflora</name>
    <dbReference type="NCBI Taxonomy" id="39325"/>
    <lineage>
        <taxon>Eukaryota</taxon>
        <taxon>Viridiplantae</taxon>
        <taxon>Streptophyta</taxon>
        <taxon>Embryophyta</taxon>
        <taxon>Tracheophyta</taxon>
        <taxon>Spermatophyta</taxon>
        <taxon>Magnoliopsida</taxon>
        <taxon>Ranunculales</taxon>
        <taxon>Circaeasteraceae</taxon>
        <taxon>Kingdonia</taxon>
    </lineage>
</organism>
<dbReference type="InterPro" id="IPR007728">
    <property type="entry name" value="Pre-SET_dom"/>
</dbReference>
<dbReference type="Proteomes" id="UP000541444">
    <property type="component" value="Unassembled WGS sequence"/>
</dbReference>
<dbReference type="SUPFAM" id="SSF82199">
    <property type="entry name" value="SET domain"/>
    <property type="match status" value="1"/>
</dbReference>
<feature type="compositionally biased region" description="Basic and acidic residues" evidence="3">
    <location>
        <begin position="173"/>
        <end position="197"/>
    </location>
</feature>
<evidence type="ECO:0000259" key="4">
    <source>
        <dbReference type="PROSITE" id="PS50280"/>
    </source>
</evidence>
<dbReference type="GO" id="GO:0008270">
    <property type="term" value="F:zinc ion binding"/>
    <property type="evidence" value="ECO:0007669"/>
    <property type="project" value="InterPro"/>
</dbReference>
<dbReference type="PANTHER" id="PTHR46450:SF24">
    <property type="entry name" value="HISTONE-LYSINE N-METHYLTRANSFERASE SUVR4"/>
    <property type="match status" value="1"/>
</dbReference>
<dbReference type="GO" id="GO:0005694">
    <property type="term" value="C:chromosome"/>
    <property type="evidence" value="ECO:0007669"/>
    <property type="project" value="UniProtKB-SubCell"/>
</dbReference>
<dbReference type="SMART" id="SM00317">
    <property type="entry name" value="SET"/>
    <property type="match status" value="1"/>
</dbReference>
<name>A0A7J7NPG0_9MAGN</name>
<evidence type="ECO:0000256" key="3">
    <source>
        <dbReference type="SAM" id="MobiDB-lite"/>
    </source>
</evidence>
<comment type="subcellular location">
    <subcellularLocation>
        <location evidence="1">Chromosome</location>
    </subcellularLocation>
</comment>
<keyword evidence="2" id="KW-0158">Chromosome</keyword>